<protein>
    <recommendedName>
        <fullName evidence="5">ANK_REP_REGION domain-containing protein</fullName>
    </recommendedName>
</protein>
<feature type="compositionally biased region" description="Low complexity" evidence="2">
    <location>
        <begin position="98"/>
        <end position="113"/>
    </location>
</feature>
<dbReference type="Gene3D" id="1.25.40.20">
    <property type="entry name" value="Ankyrin repeat-containing domain"/>
    <property type="match status" value="1"/>
</dbReference>
<gene>
    <name evidence="3" type="ORF">niasHT_005667</name>
</gene>
<evidence type="ECO:0000256" key="1">
    <source>
        <dbReference type="PROSITE-ProRule" id="PRU00023"/>
    </source>
</evidence>
<organism evidence="3 4">
    <name type="scientific">Heterodera trifolii</name>
    <dbReference type="NCBI Taxonomy" id="157864"/>
    <lineage>
        <taxon>Eukaryota</taxon>
        <taxon>Metazoa</taxon>
        <taxon>Ecdysozoa</taxon>
        <taxon>Nematoda</taxon>
        <taxon>Chromadorea</taxon>
        <taxon>Rhabditida</taxon>
        <taxon>Tylenchina</taxon>
        <taxon>Tylenchomorpha</taxon>
        <taxon>Tylenchoidea</taxon>
        <taxon>Heteroderidae</taxon>
        <taxon>Heteroderinae</taxon>
        <taxon>Heterodera</taxon>
    </lineage>
</organism>
<proteinExistence type="predicted"/>
<keyword evidence="4" id="KW-1185">Reference proteome</keyword>
<name>A0ABD2MB78_9BILA</name>
<feature type="region of interest" description="Disordered" evidence="2">
    <location>
        <begin position="1"/>
        <end position="140"/>
    </location>
</feature>
<dbReference type="EMBL" id="JBICBT010000092">
    <property type="protein sequence ID" value="KAL3123639.1"/>
    <property type="molecule type" value="Genomic_DNA"/>
</dbReference>
<feature type="compositionally biased region" description="Polar residues" evidence="2">
    <location>
        <begin position="25"/>
        <end position="41"/>
    </location>
</feature>
<keyword evidence="1" id="KW-0040">ANK repeat</keyword>
<dbReference type="SUPFAM" id="SSF48403">
    <property type="entry name" value="Ankyrin repeat"/>
    <property type="match status" value="1"/>
</dbReference>
<dbReference type="InterPro" id="IPR036770">
    <property type="entry name" value="Ankyrin_rpt-contain_sf"/>
</dbReference>
<dbReference type="SMART" id="SM00248">
    <property type="entry name" value="ANK"/>
    <property type="match status" value="2"/>
</dbReference>
<reference evidence="3 4" key="1">
    <citation type="submission" date="2024-10" db="EMBL/GenBank/DDBJ databases">
        <authorList>
            <person name="Kim D."/>
        </authorList>
    </citation>
    <scope>NUCLEOTIDE SEQUENCE [LARGE SCALE GENOMIC DNA]</scope>
    <source>
        <strain evidence="3">BH-2024</strain>
    </source>
</reference>
<evidence type="ECO:0000313" key="4">
    <source>
        <dbReference type="Proteomes" id="UP001620626"/>
    </source>
</evidence>
<evidence type="ECO:0008006" key="5">
    <source>
        <dbReference type="Google" id="ProtNLM"/>
    </source>
</evidence>
<dbReference type="InterPro" id="IPR002110">
    <property type="entry name" value="Ankyrin_rpt"/>
</dbReference>
<evidence type="ECO:0000256" key="2">
    <source>
        <dbReference type="SAM" id="MobiDB-lite"/>
    </source>
</evidence>
<accession>A0ABD2MB78</accession>
<comment type="caution">
    <text evidence="3">The sequence shown here is derived from an EMBL/GenBank/DDBJ whole genome shotgun (WGS) entry which is preliminary data.</text>
</comment>
<dbReference type="Pfam" id="PF12796">
    <property type="entry name" value="Ank_2"/>
    <property type="match status" value="1"/>
</dbReference>
<evidence type="ECO:0000313" key="3">
    <source>
        <dbReference type="EMBL" id="KAL3123639.1"/>
    </source>
</evidence>
<dbReference type="Proteomes" id="UP001620626">
    <property type="component" value="Unassembled WGS sequence"/>
</dbReference>
<feature type="repeat" description="ANK" evidence="1">
    <location>
        <begin position="350"/>
        <end position="382"/>
    </location>
</feature>
<dbReference type="PROSITE" id="PS50088">
    <property type="entry name" value="ANK_REPEAT"/>
    <property type="match status" value="1"/>
</dbReference>
<feature type="compositionally biased region" description="Basic and acidic residues" evidence="2">
    <location>
        <begin position="69"/>
        <end position="91"/>
    </location>
</feature>
<feature type="compositionally biased region" description="Basic residues" evidence="2">
    <location>
        <begin position="48"/>
        <end position="60"/>
    </location>
</feature>
<sequence length="625" mass="70355">MPHNKKTPRVISSKPLSDDADRSAEGSSNTQLVRTYANENSEGGADSKKKKKKNNKKKKSVPLTVNNEEVAKKESKKGAEDEREDDCFGEKNKRRTSLTDSPLTELSPSSTTSNGDSADDTEMVKSSRKQGSSCGTVSNSSSSNFYVVNAPPSSSYSSVGERQQQQNMHFLSEITEEENINEVEREYAFEIVINQKKQLKYNKWTEQLCQSIFGGDFRTFYRRFKMVMICLRKRKSAHYERLTDAQLASHVAEMIIDKFHNKENQTTILMILLSNSEREVKCADRDHGYCRIAHMLLKLLTRSQLDKLLEVTAAKSGKNALHLATATGQPCQLQVLLALTEIDANHFDFSMRAALHYAIERNNLDMVRLLMWYGADISLCHSRNAHFDPLQLSLCVNPNSSVQHWLSSRVDALSNKIRSFVRQLCARCFSIRSALSPVHFIRFGGRCWPFQQNNAQIARDCQLNLRANGCSSLAQLLKQNANSRILLFIVPVSFRTSDQFSAASDPKIVHVEFPDSTFIISTSIMYNLQPPAKALNNTVFSQRHNSHFYAFDLSSSTSCVEGLHKLVMNIKSTSGFTSNSRAVLLAVQAYLCFQQSTDTAHAIDEYELKDNNNKCRSDAGKAKLD</sequence>
<dbReference type="PROSITE" id="PS50297">
    <property type="entry name" value="ANK_REP_REGION"/>
    <property type="match status" value="1"/>
</dbReference>
<dbReference type="AlphaFoldDB" id="A0ABD2MB78"/>